<proteinExistence type="predicted"/>
<keyword evidence="5" id="KW-0408">Iron</keyword>
<reference evidence="9 10" key="6">
    <citation type="journal article" date="2011" name="Appl. Environ. Microbiol.">
        <title>Involvement of the azorhizobial chromosome partition gene (parA) in the onset of bacteroid differentiation during Sesbania rostrata stem nodule development.</title>
        <authorList>
            <person name="Liu CT."/>
            <person name="Lee KB."/>
            <person name="Wang YS."/>
            <person name="Peng MH."/>
            <person name="Lee KT."/>
            <person name="Suzuki S."/>
            <person name="Suzuki T."/>
            <person name="Oyaizu H."/>
        </authorList>
    </citation>
    <scope>NUCLEOTIDE SEQUENCE [LARGE SCALE GENOMIC DNA]</scope>
    <source>
        <strain evidence="10">ATCC 43989 / DSM 5975 / JCM 20966 / LMG 6465 / NBRC 14845 / NCIMB 13405 / ORS 571</strain>
    </source>
</reference>
<dbReference type="STRING" id="438753.AZC_2786"/>
<dbReference type="InterPro" id="IPR036010">
    <property type="entry name" value="2Fe-2S_ferredoxin-like_sf"/>
</dbReference>
<dbReference type="InterPro" id="IPR017938">
    <property type="entry name" value="Riboflavin_synthase-like_b-brl"/>
</dbReference>
<sequence length="314" mass="33098">MRRHGAILTRVSAIEDAGEEVKRFTLRDPEGWDLPPARPGGHVDLYLPGGLTRTYSLCGDPAQRDRYVVAVKREAEGRGGSIRLHDAVSVGHEMHVGLPRGGVPLGPGFQLFIAGGIGVTPFLSAAAALLAQGREDFHLHVASRGAPPLADQLAPLLERGLASVHDTTQAPRRAVSDVIRGAPGEASLACCGPLSMLDDVAAATEGWPAERVHLERFVPPPLVPDPDARDYRLVLAKRGIELDVPAGANMADALAAAGVQVPVSCGGGICGTCAVVYLEGQPLHRDRCLSQTERASRLMPCVAQSAGERLVLDL</sequence>
<dbReference type="InterPro" id="IPR039261">
    <property type="entry name" value="FNR_nucleotide-bd"/>
</dbReference>
<dbReference type="SUPFAM" id="SSF52343">
    <property type="entry name" value="Ferredoxin reductase-like, C-terminal NADP-linked domain"/>
    <property type="match status" value="1"/>
</dbReference>
<evidence type="ECO:0000256" key="3">
    <source>
        <dbReference type="ARBA" id="ARBA00022723"/>
    </source>
</evidence>
<dbReference type="Gene3D" id="2.40.30.10">
    <property type="entry name" value="Translation factors"/>
    <property type="match status" value="1"/>
</dbReference>
<dbReference type="GO" id="GO:0016491">
    <property type="term" value="F:oxidoreductase activity"/>
    <property type="evidence" value="ECO:0007669"/>
    <property type="project" value="UniProtKB-KW"/>
</dbReference>
<dbReference type="AlphaFoldDB" id="A8I9G2"/>
<dbReference type="InterPro" id="IPR006058">
    <property type="entry name" value="2Fe2S_fd_BS"/>
</dbReference>
<keyword evidence="1" id="KW-0285">Flavoprotein</keyword>
<dbReference type="PROSITE" id="PS00197">
    <property type="entry name" value="2FE2S_FER_1"/>
    <property type="match status" value="1"/>
</dbReference>
<dbReference type="CDD" id="cd06185">
    <property type="entry name" value="PDR_like"/>
    <property type="match status" value="1"/>
</dbReference>
<dbReference type="eggNOG" id="COG1018">
    <property type="taxonomic scope" value="Bacteria"/>
</dbReference>
<feature type="domain" description="2Fe-2S ferredoxin-type" evidence="7">
    <location>
        <begin position="231"/>
        <end position="314"/>
    </location>
</feature>
<evidence type="ECO:0000259" key="8">
    <source>
        <dbReference type="PROSITE" id="PS51384"/>
    </source>
</evidence>
<reference evidence="10" key="2">
    <citation type="submission" date="2007-04" db="EMBL/GenBank/DDBJ databases">
        <title>Complete genome sequence of the nitrogen-fixing bacterium Azorhizobium caulinodans ORS571.</title>
        <authorList>
            <person name="Lee K.B."/>
            <person name="Backer P.D."/>
            <person name="Aono T."/>
            <person name="Liu C.T."/>
            <person name="Suzuki S."/>
            <person name="Suzuki T."/>
            <person name="Kaneko T."/>
            <person name="Yamada M."/>
            <person name="Tabata S."/>
            <person name="Kupfer D.M."/>
            <person name="Najar F.Z."/>
            <person name="Wiley G.B."/>
            <person name="Roe B."/>
            <person name="Binnewies T."/>
            <person name="Ussery D."/>
            <person name="Vereecke D."/>
            <person name="Gevers D."/>
            <person name="Holsters M."/>
            <person name="Oyaizu H."/>
        </authorList>
    </citation>
    <scope>NUCLEOTIDE SEQUENCE [LARGE SCALE GENOMIC DNA]</scope>
    <source>
        <strain evidence="10">ATCC 43989 / DSM 5975 / JCM 20966 / LMG 6465 / NBRC 14845 / NCIMB 13405 / ORS 571</strain>
    </source>
</reference>
<protein>
    <submittedName>
        <fullName evidence="9">Flavodoxin reductases</fullName>
    </submittedName>
</protein>
<dbReference type="Gene3D" id="3.40.50.80">
    <property type="entry name" value="Nucleotide-binding domain of ferredoxin-NADP reductase (FNR) module"/>
    <property type="match status" value="1"/>
</dbReference>
<dbReference type="EMBL" id="AP009384">
    <property type="protein sequence ID" value="BAF88784.1"/>
    <property type="molecule type" value="Genomic_DNA"/>
</dbReference>
<dbReference type="KEGG" id="azc:AZC_2786"/>
<dbReference type="SUPFAM" id="SSF63380">
    <property type="entry name" value="Riboflavin synthase domain-like"/>
    <property type="match status" value="1"/>
</dbReference>
<dbReference type="PRINTS" id="PR00409">
    <property type="entry name" value="PHDIOXRDTASE"/>
</dbReference>
<reference evidence="9 10" key="3">
    <citation type="journal article" date="2008" name="BMC Genomics">
        <title>The genome of the versatile nitrogen fixer Azorhizobium caulinodans ORS571.</title>
        <authorList>
            <person name="Lee KB."/>
            <person name="Backer P.D."/>
            <person name="Aono T."/>
            <person name="Liu CT."/>
            <person name="Suzuki S."/>
            <person name="Suzuki T."/>
            <person name="Kaneko T."/>
            <person name="Yamada M."/>
            <person name="Tabata S."/>
            <person name="Kupfer D.M."/>
            <person name="Najar F.Z."/>
            <person name="Wiley G.B."/>
            <person name="Roe B."/>
            <person name="Binnewies T.T."/>
            <person name="Ussery D.W."/>
            <person name="D'Haeze W."/>
            <person name="Herder J.D."/>
            <person name="Gevers D."/>
            <person name="Vereecke D."/>
            <person name="Holsters M."/>
            <person name="Oyaizu H."/>
        </authorList>
    </citation>
    <scope>NUCLEOTIDE SEQUENCE [LARGE SCALE GENOMIC DNA]</scope>
    <source>
        <strain evidence="10">ATCC 43989 / DSM 5975 / JCM 20966 / LMG 6465 / NBRC 14845 / NCIMB 13405 / ORS 571</strain>
    </source>
</reference>
<dbReference type="PROSITE" id="PS51384">
    <property type="entry name" value="FAD_FR"/>
    <property type="match status" value="1"/>
</dbReference>
<keyword evidence="10" id="KW-1185">Reference proteome</keyword>
<keyword evidence="2" id="KW-0001">2Fe-2S</keyword>
<feature type="domain" description="FAD-binding FR-type" evidence="8">
    <location>
        <begin position="1"/>
        <end position="106"/>
    </location>
</feature>
<dbReference type="Pfam" id="PF00111">
    <property type="entry name" value="Fer2"/>
    <property type="match status" value="1"/>
</dbReference>
<evidence type="ECO:0000256" key="1">
    <source>
        <dbReference type="ARBA" id="ARBA00022630"/>
    </source>
</evidence>
<dbReference type="InterPro" id="IPR017927">
    <property type="entry name" value="FAD-bd_FR_type"/>
</dbReference>
<evidence type="ECO:0000256" key="6">
    <source>
        <dbReference type="ARBA" id="ARBA00023014"/>
    </source>
</evidence>
<dbReference type="InterPro" id="IPR012675">
    <property type="entry name" value="Beta-grasp_dom_sf"/>
</dbReference>
<dbReference type="RefSeq" id="WP_012171310.1">
    <property type="nucleotide sequence ID" value="NC_009937.1"/>
</dbReference>
<evidence type="ECO:0000313" key="10">
    <source>
        <dbReference type="Proteomes" id="UP000000270"/>
    </source>
</evidence>
<dbReference type="Gene3D" id="3.10.20.30">
    <property type="match status" value="1"/>
</dbReference>
<dbReference type="PANTHER" id="PTHR47354">
    <property type="entry name" value="NADH OXIDOREDUCTASE HCR"/>
    <property type="match status" value="1"/>
</dbReference>
<keyword evidence="3" id="KW-0479">Metal-binding</keyword>
<dbReference type="InterPro" id="IPR001041">
    <property type="entry name" value="2Fe-2S_ferredoxin-type"/>
</dbReference>
<evidence type="ECO:0000259" key="7">
    <source>
        <dbReference type="PROSITE" id="PS51085"/>
    </source>
</evidence>
<evidence type="ECO:0000256" key="4">
    <source>
        <dbReference type="ARBA" id="ARBA00023002"/>
    </source>
</evidence>
<dbReference type="CDD" id="cd00207">
    <property type="entry name" value="fer2"/>
    <property type="match status" value="1"/>
</dbReference>
<evidence type="ECO:0000256" key="2">
    <source>
        <dbReference type="ARBA" id="ARBA00022714"/>
    </source>
</evidence>
<dbReference type="Proteomes" id="UP000000270">
    <property type="component" value="Chromosome"/>
</dbReference>
<organism evidence="9 10">
    <name type="scientific">Azorhizobium caulinodans (strain ATCC 43989 / DSM 5975 / JCM 20966 / LMG 6465 / NBRC 14845 / NCIMB 13405 / ORS 571)</name>
    <dbReference type="NCBI Taxonomy" id="438753"/>
    <lineage>
        <taxon>Bacteria</taxon>
        <taxon>Pseudomonadati</taxon>
        <taxon>Pseudomonadota</taxon>
        <taxon>Alphaproteobacteria</taxon>
        <taxon>Hyphomicrobiales</taxon>
        <taxon>Xanthobacteraceae</taxon>
        <taxon>Azorhizobium</taxon>
    </lineage>
</organism>
<reference evidence="9 10" key="4">
    <citation type="journal article" date="2009" name="Appl. Environ. Microbiol.">
        <title>Comparative genome-wide transcriptional profiling of Azorhizobium caulinodans ORS571 grown under free-living and symbiotic conditions.</title>
        <authorList>
            <person name="Tsukada S."/>
            <person name="Aono T."/>
            <person name="Akiba N."/>
            <person name="Lee KB."/>
            <person name="Liu CT."/>
            <person name="Toyazaki H."/>
            <person name="Oyaizu H."/>
        </authorList>
    </citation>
    <scope>NUCLEOTIDE SEQUENCE [LARGE SCALE GENOMIC DNA]</scope>
    <source>
        <strain evidence="10">ATCC 43989 / DSM 5975 / JCM 20966 / LMG 6465 / NBRC 14845 / NCIMB 13405 / ORS 571</strain>
    </source>
</reference>
<reference evidence="9 10" key="1">
    <citation type="journal article" date="2007" name="Appl. Environ. Microbiol.">
        <title>Rhizobial factors required for stem nodule maturation and maintenance in Sesbania rostrata-Azorhizobium caulinodans ORS571 symbiosis.</title>
        <authorList>
            <person name="Suzuki S."/>
            <person name="Aono T."/>
            <person name="Lee KB."/>
            <person name="Suzuki T."/>
            <person name="Liu CT."/>
            <person name="Miwa H."/>
            <person name="Wakao S."/>
            <person name="Iki T."/>
            <person name="Oyaizu H."/>
        </authorList>
    </citation>
    <scope>NUCLEOTIDE SEQUENCE [LARGE SCALE GENOMIC DNA]</scope>
    <source>
        <strain evidence="10">ATCC 43989 / DSM 5975 / JCM 20966 / LMG 6465 / NBRC 14845 / NCIMB 13405 / ORS 571</strain>
    </source>
</reference>
<name>A8I9G2_AZOC5</name>
<dbReference type="HOGENOM" id="CLU_003827_17_0_5"/>
<reference evidence="9 10" key="5">
    <citation type="journal article" date="2010" name="Appl. Environ. Microbiol.">
        <title>phrR-like gene praR of Azorhizobium caulinodans ORS571 is essential for symbiosis with Sesbania rostrata and is involved in expression of reb genes.</title>
        <authorList>
            <person name="Akiba N."/>
            <person name="Aono T."/>
            <person name="Toyazaki H."/>
            <person name="Sato S."/>
            <person name="Oyaizu H."/>
        </authorList>
    </citation>
    <scope>NUCLEOTIDE SEQUENCE [LARGE SCALE GENOMIC DNA]</scope>
    <source>
        <strain evidence="10">ATCC 43989 / DSM 5975 / JCM 20966 / LMG 6465 / NBRC 14845 / NCIMB 13405 / ORS 571</strain>
    </source>
</reference>
<keyword evidence="6" id="KW-0411">Iron-sulfur</keyword>
<keyword evidence="4" id="KW-0560">Oxidoreductase</keyword>
<dbReference type="PROSITE" id="PS51085">
    <property type="entry name" value="2FE2S_FER_2"/>
    <property type="match status" value="1"/>
</dbReference>
<dbReference type="SUPFAM" id="SSF54292">
    <property type="entry name" value="2Fe-2S ferredoxin-like"/>
    <property type="match status" value="1"/>
</dbReference>
<dbReference type="GO" id="GO:0051537">
    <property type="term" value="F:2 iron, 2 sulfur cluster binding"/>
    <property type="evidence" value="ECO:0007669"/>
    <property type="project" value="UniProtKB-KW"/>
</dbReference>
<evidence type="ECO:0000256" key="5">
    <source>
        <dbReference type="ARBA" id="ARBA00023004"/>
    </source>
</evidence>
<accession>A8I9G2</accession>
<dbReference type="GO" id="GO:0046872">
    <property type="term" value="F:metal ion binding"/>
    <property type="evidence" value="ECO:0007669"/>
    <property type="project" value="UniProtKB-KW"/>
</dbReference>
<evidence type="ECO:0000313" key="9">
    <source>
        <dbReference type="EMBL" id="BAF88784.1"/>
    </source>
</evidence>
<dbReference type="PANTHER" id="PTHR47354:SF1">
    <property type="entry name" value="CARNITINE MONOOXYGENASE REDUCTASE SUBUNIT"/>
    <property type="match status" value="1"/>
</dbReference>
<gene>
    <name evidence="9" type="ordered locus">AZC_2786</name>
</gene>
<dbReference type="InterPro" id="IPR050415">
    <property type="entry name" value="MRET"/>
</dbReference>